<dbReference type="InterPro" id="IPR058003">
    <property type="entry name" value="Phage_gp12"/>
</dbReference>
<organism evidence="1 2">
    <name type="scientific">Herbiconiux daphne</name>
    <dbReference type="NCBI Taxonomy" id="2970914"/>
    <lineage>
        <taxon>Bacteria</taxon>
        <taxon>Bacillati</taxon>
        <taxon>Actinomycetota</taxon>
        <taxon>Actinomycetes</taxon>
        <taxon>Micrococcales</taxon>
        <taxon>Microbacteriaceae</taxon>
        <taxon>Herbiconiux</taxon>
    </lineage>
</organism>
<sequence length="275" mass="30038">INGWSSEAEGLQKRPATVFKKRLGNAGTFGTQPLIHTINRDLSERYNIEFTGSGVKAYSLGDTIQEITVNVPQGLSYITTTQPRVDLRCITIADYTFIVNRTKVIGKSGRTTDAGNVGGPDRDRVALVLCRGGQYGREMSLTVNGQNFSYRLPDGVAEKPQDAAAMVKETDAQLILTKLVAGIKGKPGLENFTWTIGSGYLHVVAPTGKTISQIEVHDGYAGQILQIVRHEVSTVAKLPIEAPDKYTVLIRGDTTKSGDAYYIRYDAAQKVWKET</sequence>
<feature type="non-terminal residue" evidence="1">
    <location>
        <position position="275"/>
    </location>
</feature>
<evidence type="ECO:0000313" key="1">
    <source>
        <dbReference type="EMBL" id="MCS5736903.1"/>
    </source>
</evidence>
<accession>A0ABT2HAA2</accession>
<feature type="non-terminal residue" evidence="1">
    <location>
        <position position="1"/>
    </location>
</feature>
<comment type="caution">
    <text evidence="1">The sequence shown here is derived from an EMBL/GenBank/DDBJ whole genome shotgun (WGS) entry which is preliminary data.</text>
</comment>
<reference evidence="1" key="1">
    <citation type="submission" date="2022-08" db="EMBL/GenBank/DDBJ databases">
        <authorList>
            <person name="Deng Y."/>
            <person name="Han X.-F."/>
            <person name="Zhang Y.-Q."/>
        </authorList>
    </citation>
    <scope>NUCLEOTIDE SEQUENCE</scope>
    <source>
        <strain evidence="1">CPCC 203386</strain>
    </source>
</reference>
<keyword evidence="2" id="KW-1185">Reference proteome</keyword>
<proteinExistence type="predicted"/>
<gene>
    <name evidence="1" type="ORF">N1032_24540</name>
</gene>
<dbReference type="Proteomes" id="UP001165586">
    <property type="component" value="Unassembled WGS sequence"/>
</dbReference>
<name>A0ABT2HAA2_9MICO</name>
<evidence type="ECO:0000313" key="2">
    <source>
        <dbReference type="Proteomes" id="UP001165586"/>
    </source>
</evidence>
<dbReference type="EMBL" id="JANLCJ010000265">
    <property type="protein sequence ID" value="MCS5736903.1"/>
    <property type="molecule type" value="Genomic_DNA"/>
</dbReference>
<dbReference type="RefSeq" id="WP_259543130.1">
    <property type="nucleotide sequence ID" value="NZ_JANLCJ010000265.1"/>
</dbReference>
<protein>
    <submittedName>
        <fullName evidence="1">Uncharacterized protein</fullName>
    </submittedName>
</protein>
<dbReference type="Pfam" id="PF25675">
    <property type="entry name" value="Phage_nozzle"/>
    <property type="match status" value="1"/>
</dbReference>